<dbReference type="EMBL" id="JAPQKL010000005">
    <property type="protein sequence ID" value="KAJ5129885.1"/>
    <property type="molecule type" value="Genomic_DNA"/>
</dbReference>
<dbReference type="AlphaFoldDB" id="A0A9W9GTN9"/>
<reference evidence="2" key="1">
    <citation type="submission" date="2022-11" db="EMBL/GenBank/DDBJ databases">
        <authorList>
            <person name="Petersen C."/>
        </authorList>
    </citation>
    <scope>NUCLEOTIDE SEQUENCE</scope>
    <source>
        <strain evidence="2">IBT 22155</strain>
    </source>
</reference>
<sequence length="179" mass="18769">MAHQLLNDLPPPSSSPIGEPGPTVPTSVHRGAGQYPILTQQTRTAQVDASPIRAPQVRAPKVELPQIDTCALDFNAMVPRLWTPGPLSPHSLAPSPPPAEPTHDLRPPLPSAPPIGPQHTSPPLATAPVSCGVSPSRSVGPQHVVPAAPPGLAATHPTTIDPHNIYQTATRPCHIAHRR</sequence>
<feature type="compositionally biased region" description="Pro residues" evidence="1">
    <location>
        <begin position="107"/>
        <end position="116"/>
    </location>
</feature>
<dbReference type="RefSeq" id="XP_056520264.1">
    <property type="nucleotide sequence ID" value="XM_056666668.1"/>
</dbReference>
<protein>
    <submittedName>
        <fullName evidence="2">Uncharacterized protein</fullName>
    </submittedName>
</protein>
<organism evidence="2 3">
    <name type="scientific">Penicillium bovifimosum</name>
    <dbReference type="NCBI Taxonomy" id="126998"/>
    <lineage>
        <taxon>Eukaryota</taxon>
        <taxon>Fungi</taxon>
        <taxon>Dikarya</taxon>
        <taxon>Ascomycota</taxon>
        <taxon>Pezizomycotina</taxon>
        <taxon>Eurotiomycetes</taxon>
        <taxon>Eurotiomycetidae</taxon>
        <taxon>Eurotiales</taxon>
        <taxon>Aspergillaceae</taxon>
        <taxon>Penicillium</taxon>
    </lineage>
</organism>
<accession>A0A9W9GTN9</accession>
<feature type="region of interest" description="Disordered" evidence="1">
    <location>
        <begin position="1"/>
        <end position="50"/>
    </location>
</feature>
<comment type="caution">
    <text evidence="2">The sequence shown here is derived from an EMBL/GenBank/DDBJ whole genome shotgun (WGS) entry which is preliminary data.</text>
</comment>
<proteinExistence type="predicted"/>
<keyword evidence="3" id="KW-1185">Reference proteome</keyword>
<dbReference type="GeneID" id="81405838"/>
<evidence type="ECO:0000313" key="2">
    <source>
        <dbReference type="EMBL" id="KAJ5129885.1"/>
    </source>
</evidence>
<name>A0A9W9GTN9_9EURO</name>
<reference evidence="2" key="2">
    <citation type="journal article" date="2023" name="IMA Fungus">
        <title>Comparative genomic study of the Penicillium genus elucidates a diverse pangenome and 15 lateral gene transfer events.</title>
        <authorList>
            <person name="Petersen C."/>
            <person name="Sorensen T."/>
            <person name="Nielsen M.R."/>
            <person name="Sondergaard T.E."/>
            <person name="Sorensen J.L."/>
            <person name="Fitzpatrick D.A."/>
            <person name="Frisvad J.C."/>
            <person name="Nielsen K.L."/>
        </authorList>
    </citation>
    <scope>NUCLEOTIDE SEQUENCE</scope>
    <source>
        <strain evidence="2">IBT 22155</strain>
    </source>
</reference>
<feature type="compositionally biased region" description="Polar residues" evidence="1">
    <location>
        <begin position="37"/>
        <end position="47"/>
    </location>
</feature>
<feature type="compositionally biased region" description="Low complexity" evidence="1">
    <location>
        <begin position="84"/>
        <end position="93"/>
    </location>
</feature>
<evidence type="ECO:0000256" key="1">
    <source>
        <dbReference type="SAM" id="MobiDB-lite"/>
    </source>
</evidence>
<feature type="region of interest" description="Disordered" evidence="1">
    <location>
        <begin position="81"/>
        <end position="141"/>
    </location>
</feature>
<evidence type="ECO:0000313" key="3">
    <source>
        <dbReference type="Proteomes" id="UP001149079"/>
    </source>
</evidence>
<gene>
    <name evidence="2" type="ORF">N7515_005924</name>
</gene>
<dbReference type="Proteomes" id="UP001149079">
    <property type="component" value="Unassembled WGS sequence"/>
</dbReference>